<comment type="subcellular location">
    <subcellularLocation>
        <location evidence="1">Membrane</location>
        <topology evidence="1">Multi-pass membrane protein</topology>
    </subcellularLocation>
</comment>
<accession>A0A8T0H3V3</accession>
<dbReference type="EMBL" id="CM026428">
    <property type="protein sequence ID" value="KAG0565893.1"/>
    <property type="molecule type" value="Genomic_DNA"/>
</dbReference>
<feature type="transmembrane region" description="Helical" evidence="7">
    <location>
        <begin position="44"/>
        <end position="68"/>
    </location>
</feature>
<dbReference type="AlphaFoldDB" id="A0A8T0H3V3"/>
<dbReference type="InterPro" id="IPR019379">
    <property type="entry name" value="Gamma_Secretase_Asp_P_PEN2"/>
</dbReference>
<evidence type="ECO:0000313" key="8">
    <source>
        <dbReference type="EMBL" id="KAG0565893.1"/>
    </source>
</evidence>
<evidence type="ECO:0000256" key="6">
    <source>
        <dbReference type="ARBA" id="ARBA00023136"/>
    </source>
</evidence>
<evidence type="ECO:0000256" key="7">
    <source>
        <dbReference type="SAM" id="Phobius"/>
    </source>
</evidence>
<comment type="similarity">
    <text evidence="2">Belongs to the PEN-2 family.</text>
</comment>
<dbReference type="PANTHER" id="PTHR16318">
    <property type="entry name" value="GAMMA-SECRETASE SUBUNIT PEN-2"/>
    <property type="match status" value="1"/>
</dbReference>
<evidence type="ECO:0008006" key="10">
    <source>
        <dbReference type="Google" id="ProtNLM"/>
    </source>
</evidence>
<name>A0A8T0H3V3_CERPU</name>
<evidence type="ECO:0000313" key="9">
    <source>
        <dbReference type="Proteomes" id="UP000822688"/>
    </source>
</evidence>
<evidence type="ECO:0000256" key="1">
    <source>
        <dbReference type="ARBA" id="ARBA00004141"/>
    </source>
</evidence>
<dbReference type="GO" id="GO:0007219">
    <property type="term" value="P:Notch signaling pathway"/>
    <property type="evidence" value="ECO:0007669"/>
    <property type="project" value="UniProtKB-KW"/>
</dbReference>
<dbReference type="GO" id="GO:0070765">
    <property type="term" value="C:gamma-secretase complex"/>
    <property type="evidence" value="ECO:0007669"/>
    <property type="project" value="TreeGrafter"/>
</dbReference>
<keyword evidence="6 7" id="KW-0472">Membrane</keyword>
<comment type="caution">
    <text evidence="8">The sequence shown here is derived from an EMBL/GenBank/DDBJ whole genome shotgun (WGS) entry which is preliminary data.</text>
</comment>
<dbReference type="Pfam" id="PF10251">
    <property type="entry name" value="PEN-2"/>
    <property type="match status" value="1"/>
</dbReference>
<protein>
    <recommendedName>
        <fullName evidence="10">Gamma-secretase subunit PEN-2</fullName>
    </recommendedName>
</protein>
<dbReference type="PANTHER" id="PTHR16318:SF0">
    <property type="entry name" value="GAMMA-SECRETASE SUBUNIT PEN-2"/>
    <property type="match status" value="1"/>
</dbReference>
<keyword evidence="9" id="KW-1185">Reference proteome</keyword>
<evidence type="ECO:0000256" key="4">
    <source>
        <dbReference type="ARBA" id="ARBA00022976"/>
    </source>
</evidence>
<dbReference type="Proteomes" id="UP000822688">
    <property type="component" value="Chromosome 7"/>
</dbReference>
<organism evidence="8 9">
    <name type="scientific">Ceratodon purpureus</name>
    <name type="common">Fire moss</name>
    <name type="synonym">Dicranum purpureum</name>
    <dbReference type="NCBI Taxonomy" id="3225"/>
    <lineage>
        <taxon>Eukaryota</taxon>
        <taxon>Viridiplantae</taxon>
        <taxon>Streptophyta</taxon>
        <taxon>Embryophyta</taxon>
        <taxon>Bryophyta</taxon>
        <taxon>Bryophytina</taxon>
        <taxon>Bryopsida</taxon>
        <taxon>Dicranidae</taxon>
        <taxon>Pseudoditrichales</taxon>
        <taxon>Ditrichaceae</taxon>
        <taxon>Ceratodon</taxon>
    </lineage>
</organism>
<reference evidence="8" key="1">
    <citation type="submission" date="2020-06" db="EMBL/GenBank/DDBJ databases">
        <title>WGS assembly of Ceratodon purpureus strain R40.</title>
        <authorList>
            <person name="Carey S.B."/>
            <person name="Jenkins J."/>
            <person name="Shu S."/>
            <person name="Lovell J.T."/>
            <person name="Sreedasyam A."/>
            <person name="Maumus F."/>
            <person name="Tiley G.P."/>
            <person name="Fernandez-Pozo N."/>
            <person name="Barry K."/>
            <person name="Chen C."/>
            <person name="Wang M."/>
            <person name="Lipzen A."/>
            <person name="Daum C."/>
            <person name="Saski C.A."/>
            <person name="Payton A.C."/>
            <person name="Mcbreen J.C."/>
            <person name="Conrad R.E."/>
            <person name="Kollar L.M."/>
            <person name="Olsson S."/>
            <person name="Huttunen S."/>
            <person name="Landis J.B."/>
            <person name="Wickett N.J."/>
            <person name="Johnson M.G."/>
            <person name="Rensing S.A."/>
            <person name="Grimwood J."/>
            <person name="Schmutz J."/>
            <person name="Mcdaniel S.F."/>
        </authorList>
    </citation>
    <scope>NUCLEOTIDE SEQUENCE</scope>
    <source>
        <strain evidence="8">R40</strain>
    </source>
</reference>
<evidence type="ECO:0000256" key="5">
    <source>
        <dbReference type="ARBA" id="ARBA00022989"/>
    </source>
</evidence>
<sequence length="93" mass="10933">MADGGVDGSDMEVGEGLPRLQYHWPTVDGALGVYHEQAVKHAKWFFYVGFLCLPWLWFINCFYFWPVLRNSRSDPMIRPCTLRFCLLIDRFID</sequence>
<proteinExistence type="inferred from homology"/>
<keyword evidence="3 7" id="KW-0812">Transmembrane</keyword>
<evidence type="ECO:0000256" key="3">
    <source>
        <dbReference type="ARBA" id="ARBA00022692"/>
    </source>
</evidence>
<gene>
    <name evidence="8" type="ORF">KC19_7G021500</name>
</gene>
<keyword evidence="4" id="KW-0914">Notch signaling pathway</keyword>
<keyword evidence="5 7" id="KW-1133">Transmembrane helix</keyword>
<evidence type="ECO:0000256" key="2">
    <source>
        <dbReference type="ARBA" id="ARBA00009607"/>
    </source>
</evidence>